<sequence length="41" mass="4121">SQGVSTGRDGNALHATEEVQLGCPTPNQATAAIAHSEDESA</sequence>
<reference evidence="2 3" key="1">
    <citation type="journal article" date="2018" name="Front. Plant Sci.">
        <title>Red Clover (Trifolium pratense) and Zigzag Clover (T. medium) - A Picture of Genomic Similarities and Differences.</title>
        <authorList>
            <person name="Dluhosova J."/>
            <person name="Istvanek J."/>
            <person name="Nedelnik J."/>
            <person name="Repkova J."/>
        </authorList>
    </citation>
    <scope>NUCLEOTIDE SEQUENCE [LARGE SCALE GENOMIC DNA]</scope>
    <source>
        <strain evidence="3">cv. 10/8</strain>
        <tissue evidence="2">Leaf</tissue>
    </source>
</reference>
<keyword evidence="3" id="KW-1185">Reference proteome</keyword>
<name>A0A392V4Z6_9FABA</name>
<dbReference type="EMBL" id="LXQA011064389">
    <property type="protein sequence ID" value="MCI83324.1"/>
    <property type="molecule type" value="Genomic_DNA"/>
</dbReference>
<evidence type="ECO:0000313" key="2">
    <source>
        <dbReference type="EMBL" id="MCI83324.1"/>
    </source>
</evidence>
<dbReference type="AlphaFoldDB" id="A0A392V4Z6"/>
<protein>
    <submittedName>
        <fullName evidence="2">Uncharacterized protein</fullName>
    </submittedName>
</protein>
<evidence type="ECO:0000256" key="1">
    <source>
        <dbReference type="SAM" id="MobiDB-lite"/>
    </source>
</evidence>
<organism evidence="2 3">
    <name type="scientific">Trifolium medium</name>
    <dbReference type="NCBI Taxonomy" id="97028"/>
    <lineage>
        <taxon>Eukaryota</taxon>
        <taxon>Viridiplantae</taxon>
        <taxon>Streptophyta</taxon>
        <taxon>Embryophyta</taxon>
        <taxon>Tracheophyta</taxon>
        <taxon>Spermatophyta</taxon>
        <taxon>Magnoliopsida</taxon>
        <taxon>eudicotyledons</taxon>
        <taxon>Gunneridae</taxon>
        <taxon>Pentapetalae</taxon>
        <taxon>rosids</taxon>
        <taxon>fabids</taxon>
        <taxon>Fabales</taxon>
        <taxon>Fabaceae</taxon>
        <taxon>Papilionoideae</taxon>
        <taxon>50 kb inversion clade</taxon>
        <taxon>NPAAA clade</taxon>
        <taxon>Hologalegina</taxon>
        <taxon>IRL clade</taxon>
        <taxon>Trifolieae</taxon>
        <taxon>Trifolium</taxon>
    </lineage>
</organism>
<comment type="caution">
    <text evidence="2">The sequence shown here is derived from an EMBL/GenBank/DDBJ whole genome shotgun (WGS) entry which is preliminary data.</text>
</comment>
<proteinExistence type="predicted"/>
<feature type="region of interest" description="Disordered" evidence="1">
    <location>
        <begin position="1"/>
        <end position="41"/>
    </location>
</feature>
<dbReference type="Proteomes" id="UP000265520">
    <property type="component" value="Unassembled WGS sequence"/>
</dbReference>
<evidence type="ECO:0000313" key="3">
    <source>
        <dbReference type="Proteomes" id="UP000265520"/>
    </source>
</evidence>
<accession>A0A392V4Z6</accession>
<feature type="non-terminal residue" evidence="2">
    <location>
        <position position="1"/>
    </location>
</feature>